<evidence type="ECO:0000313" key="2">
    <source>
        <dbReference type="EMBL" id="SVC98962.1"/>
    </source>
</evidence>
<dbReference type="CDD" id="cd16282">
    <property type="entry name" value="metallo-hydrolase-like_MBL-fold"/>
    <property type="match status" value="1"/>
</dbReference>
<accession>A0A382RNW3</accession>
<dbReference type="Pfam" id="PF00753">
    <property type="entry name" value="Lactamase_B"/>
    <property type="match status" value="1"/>
</dbReference>
<proteinExistence type="predicted"/>
<dbReference type="AlphaFoldDB" id="A0A382RNW3"/>
<dbReference type="PANTHER" id="PTHR43223">
    <property type="entry name" value="ALKYL/ARYL-SULFATASE"/>
    <property type="match status" value="1"/>
</dbReference>
<dbReference type="PANTHER" id="PTHR43223:SF1">
    <property type="entry name" value="ALKYL_ARYL-SULFATASE BDS1"/>
    <property type="match status" value="1"/>
</dbReference>
<evidence type="ECO:0000259" key="1">
    <source>
        <dbReference type="Pfam" id="PF00753"/>
    </source>
</evidence>
<organism evidence="2">
    <name type="scientific">marine metagenome</name>
    <dbReference type="NCBI Taxonomy" id="408172"/>
    <lineage>
        <taxon>unclassified sequences</taxon>
        <taxon>metagenomes</taxon>
        <taxon>ecological metagenomes</taxon>
    </lineage>
</organism>
<dbReference type="InterPro" id="IPR036866">
    <property type="entry name" value="RibonucZ/Hydroxyglut_hydro"/>
</dbReference>
<feature type="domain" description="Metallo-beta-lactamase" evidence="1">
    <location>
        <begin position="22"/>
        <end position="117"/>
    </location>
</feature>
<dbReference type="SUPFAM" id="SSF56281">
    <property type="entry name" value="Metallo-hydrolase/oxidoreductase"/>
    <property type="match status" value="1"/>
</dbReference>
<dbReference type="EMBL" id="UINC01122876">
    <property type="protein sequence ID" value="SVC98962.1"/>
    <property type="molecule type" value="Genomic_DNA"/>
</dbReference>
<sequence>MDYESGVIEVADGVYAWINENCATNAGFIVGDDGVILIDTLMTPTLASKLLTVVKDVTSKPIRFVVNTHFHGDHVYGNQYFLPAPILGHENCRIELDTKWDANFSRYWTREALRPELERINKTLPDVTFKDQMSIWLG</sequence>
<dbReference type="GO" id="GO:0018741">
    <property type="term" value="F:linear primary-alkylsulfatase activity"/>
    <property type="evidence" value="ECO:0007669"/>
    <property type="project" value="TreeGrafter"/>
</dbReference>
<feature type="non-terminal residue" evidence="2">
    <location>
        <position position="138"/>
    </location>
</feature>
<dbReference type="InterPro" id="IPR052195">
    <property type="entry name" value="Bact_Alkyl/Aryl-Sulfatase"/>
</dbReference>
<dbReference type="GO" id="GO:0018909">
    <property type="term" value="P:dodecyl sulfate metabolic process"/>
    <property type="evidence" value="ECO:0007669"/>
    <property type="project" value="TreeGrafter"/>
</dbReference>
<protein>
    <recommendedName>
        <fullName evidence="1">Metallo-beta-lactamase domain-containing protein</fullName>
    </recommendedName>
</protein>
<gene>
    <name evidence="2" type="ORF">METZ01_LOCUS351816</name>
</gene>
<reference evidence="2" key="1">
    <citation type="submission" date="2018-05" db="EMBL/GenBank/DDBJ databases">
        <authorList>
            <person name="Lanie J.A."/>
            <person name="Ng W.-L."/>
            <person name="Kazmierczak K.M."/>
            <person name="Andrzejewski T.M."/>
            <person name="Davidsen T.M."/>
            <person name="Wayne K.J."/>
            <person name="Tettelin H."/>
            <person name="Glass J.I."/>
            <person name="Rusch D."/>
            <person name="Podicherti R."/>
            <person name="Tsui H.-C.T."/>
            <person name="Winkler M.E."/>
        </authorList>
    </citation>
    <scope>NUCLEOTIDE SEQUENCE</scope>
</reference>
<dbReference type="Gene3D" id="3.60.15.10">
    <property type="entry name" value="Ribonuclease Z/Hydroxyacylglutathione hydrolase-like"/>
    <property type="match status" value="1"/>
</dbReference>
<dbReference type="InterPro" id="IPR001279">
    <property type="entry name" value="Metallo-B-lactamas"/>
</dbReference>
<name>A0A382RNW3_9ZZZZ</name>